<dbReference type="AlphaFoldDB" id="A0A3S5A5T8"/>
<sequence length="102" mass="11520">MRKRLQPPRSNQIPMVKFALNARIDDHEGSSASASAQLRQIIGRCEKPAQARRSYRGWPCLDMQLKPGRQANLDRHSLPALPWSQIRLVNSPHISSVGKILD</sequence>
<name>A0A3S5A5T8_9PLAT</name>
<comment type="caution">
    <text evidence="1">The sequence shown here is derived from an EMBL/GenBank/DDBJ whole genome shotgun (WGS) entry which is preliminary data.</text>
</comment>
<reference evidence="1" key="1">
    <citation type="submission" date="2018-11" db="EMBL/GenBank/DDBJ databases">
        <authorList>
            <consortium name="Pathogen Informatics"/>
        </authorList>
    </citation>
    <scope>NUCLEOTIDE SEQUENCE</scope>
</reference>
<evidence type="ECO:0000313" key="2">
    <source>
        <dbReference type="Proteomes" id="UP000784294"/>
    </source>
</evidence>
<accession>A0A3S5A5T8</accession>
<protein>
    <submittedName>
        <fullName evidence="1">Uncharacterized protein</fullName>
    </submittedName>
</protein>
<proteinExistence type="predicted"/>
<dbReference type="EMBL" id="CAAALY010015579">
    <property type="protein sequence ID" value="VEL12707.1"/>
    <property type="molecule type" value="Genomic_DNA"/>
</dbReference>
<dbReference type="Proteomes" id="UP000784294">
    <property type="component" value="Unassembled WGS sequence"/>
</dbReference>
<gene>
    <name evidence="1" type="ORF">PXEA_LOCUS6147</name>
</gene>
<evidence type="ECO:0000313" key="1">
    <source>
        <dbReference type="EMBL" id="VEL12707.1"/>
    </source>
</evidence>
<organism evidence="1 2">
    <name type="scientific">Protopolystoma xenopodis</name>
    <dbReference type="NCBI Taxonomy" id="117903"/>
    <lineage>
        <taxon>Eukaryota</taxon>
        <taxon>Metazoa</taxon>
        <taxon>Spiralia</taxon>
        <taxon>Lophotrochozoa</taxon>
        <taxon>Platyhelminthes</taxon>
        <taxon>Monogenea</taxon>
        <taxon>Polyopisthocotylea</taxon>
        <taxon>Polystomatidea</taxon>
        <taxon>Polystomatidae</taxon>
        <taxon>Protopolystoma</taxon>
    </lineage>
</organism>
<keyword evidence="2" id="KW-1185">Reference proteome</keyword>